<comment type="caution">
    <text evidence="2">The sequence shown here is derived from an EMBL/GenBank/DDBJ whole genome shotgun (WGS) entry which is preliminary data.</text>
</comment>
<keyword evidence="1" id="KW-0472">Membrane</keyword>
<accession>A0AAD9XKQ7</accession>
<keyword evidence="1" id="KW-0812">Transmembrane</keyword>
<dbReference type="EMBL" id="JANJYI010000002">
    <property type="protein sequence ID" value="KAK2660992.1"/>
    <property type="molecule type" value="Genomic_DNA"/>
</dbReference>
<evidence type="ECO:0000256" key="1">
    <source>
        <dbReference type="SAM" id="Phobius"/>
    </source>
</evidence>
<reference evidence="2" key="1">
    <citation type="journal article" date="2023" name="Plant J.">
        <title>Genome sequences and population genomics provide insights into the demographic history, inbreeding, and mutation load of two 'living fossil' tree species of Dipteronia.</title>
        <authorList>
            <person name="Feng Y."/>
            <person name="Comes H.P."/>
            <person name="Chen J."/>
            <person name="Zhu S."/>
            <person name="Lu R."/>
            <person name="Zhang X."/>
            <person name="Li P."/>
            <person name="Qiu J."/>
            <person name="Olsen K.M."/>
            <person name="Qiu Y."/>
        </authorList>
    </citation>
    <scope>NUCLEOTIDE SEQUENCE</scope>
    <source>
        <strain evidence="2">KIB01</strain>
    </source>
</reference>
<keyword evidence="1" id="KW-1133">Transmembrane helix</keyword>
<evidence type="ECO:0000313" key="3">
    <source>
        <dbReference type="Proteomes" id="UP001280121"/>
    </source>
</evidence>
<gene>
    <name evidence="2" type="ORF">Ddye_007525</name>
</gene>
<proteinExistence type="predicted"/>
<protein>
    <submittedName>
        <fullName evidence="2">Uncharacterized protein</fullName>
    </submittedName>
</protein>
<dbReference type="AlphaFoldDB" id="A0AAD9XKQ7"/>
<keyword evidence="3" id="KW-1185">Reference proteome</keyword>
<name>A0AAD9XKQ7_9ROSI</name>
<dbReference type="Proteomes" id="UP001280121">
    <property type="component" value="Unassembled WGS sequence"/>
</dbReference>
<feature type="transmembrane region" description="Helical" evidence="1">
    <location>
        <begin position="12"/>
        <end position="31"/>
    </location>
</feature>
<sequence>MCINFVVNFHSSLPLLISCFFFPFFAIVYPFPHGWRDDLSPCSHAQYSPIVAFKEMAAIWYGLVGKNLQKPSISGWHWLKLCYGSDLNMSTTKLDQDVYELYCLAYILLKLL</sequence>
<evidence type="ECO:0000313" key="2">
    <source>
        <dbReference type="EMBL" id="KAK2660992.1"/>
    </source>
</evidence>
<organism evidence="2 3">
    <name type="scientific">Dipteronia dyeriana</name>
    <dbReference type="NCBI Taxonomy" id="168575"/>
    <lineage>
        <taxon>Eukaryota</taxon>
        <taxon>Viridiplantae</taxon>
        <taxon>Streptophyta</taxon>
        <taxon>Embryophyta</taxon>
        <taxon>Tracheophyta</taxon>
        <taxon>Spermatophyta</taxon>
        <taxon>Magnoliopsida</taxon>
        <taxon>eudicotyledons</taxon>
        <taxon>Gunneridae</taxon>
        <taxon>Pentapetalae</taxon>
        <taxon>rosids</taxon>
        <taxon>malvids</taxon>
        <taxon>Sapindales</taxon>
        <taxon>Sapindaceae</taxon>
        <taxon>Hippocastanoideae</taxon>
        <taxon>Acereae</taxon>
        <taxon>Dipteronia</taxon>
    </lineage>
</organism>